<evidence type="ECO:0000256" key="8">
    <source>
        <dbReference type="ARBA" id="ARBA00023136"/>
    </source>
</evidence>
<evidence type="ECO:0000256" key="1">
    <source>
        <dbReference type="ARBA" id="ARBA00004141"/>
    </source>
</evidence>
<evidence type="ECO:0000256" key="7">
    <source>
        <dbReference type="ARBA" id="ARBA00023065"/>
    </source>
</evidence>
<evidence type="ECO:0000259" key="15">
    <source>
        <dbReference type="SMART" id="SM00062"/>
    </source>
</evidence>
<dbReference type="CDD" id="cd19990">
    <property type="entry name" value="PBP1_GABAb_receptor_plant"/>
    <property type="match status" value="1"/>
</dbReference>
<evidence type="ECO:0000313" key="18">
    <source>
        <dbReference type="Proteomes" id="UP001237642"/>
    </source>
</evidence>
<keyword evidence="6 14" id="KW-1133">Transmembrane helix</keyword>
<dbReference type="Gene3D" id="3.40.50.2300">
    <property type="match status" value="3"/>
</dbReference>
<name>A0AAD8N7Z1_9APIA</name>
<dbReference type="Gene3D" id="1.10.287.70">
    <property type="match status" value="1"/>
</dbReference>
<evidence type="ECO:0000256" key="2">
    <source>
        <dbReference type="ARBA" id="ARBA00008685"/>
    </source>
</evidence>
<evidence type="ECO:0000256" key="14">
    <source>
        <dbReference type="SAM" id="Phobius"/>
    </source>
</evidence>
<dbReference type="Pfam" id="PF01094">
    <property type="entry name" value="ANF_receptor"/>
    <property type="match status" value="2"/>
</dbReference>
<reference evidence="17" key="1">
    <citation type="submission" date="2023-02" db="EMBL/GenBank/DDBJ databases">
        <title>Genome of toxic invasive species Heracleum sosnowskyi carries increased number of genes despite the absence of recent whole-genome duplications.</title>
        <authorList>
            <person name="Schelkunov M."/>
            <person name="Shtratnikova V."/>
            <person name="Makarenko M."/>
            <person name="Klepikova A."/>
            <person name="Omelchenko D."/>
            <person name="Novikova G."/>
            <person name="Obukhova E."/>
            <person name="Bogdanov V."/>
            <person name="Penin A."/>
            <person name="Logacheva M."/>
        </authorList>
    </citation>
    <scope>NUCLEOTIDE SEQUENCE</scope>
    <source>
        <strain evidence="17">Hsosn_3</strain>
        <tissue evidence="17">Leaf</tissue>
    </source>
</reference>
<comment type="subcellular location">
    <subcellularLocation>
        <location evidence="1">Membrane</location>
        <topology evidence="1">Multi-pass membrane protein</topology>
    </subcellularLocation>
</comment>
<feature type="domain" description="Solute-binding protein family 3/N-terminal" evidence="15">
    <location>
        <begin position="533"/>
        <end position="874"/>
    </location>
</feature>
<dbReference type="PIRSF" id="PIRSF037090">
    <property type="entry name" value="Iontro_Glu-like_rcpt_pln"/>
    <property type="match status" value="1"/>
</dbReference>
<dbReference type="GO" id="GO:0015276">
    <property type="term" value="F:ligand-gated monoatomic ion channel activity"/>
    <property type="evidence" value="ECO:0007669"/>
    <property type="project" value="InterPro"/>
</dbReference>
<dbReference type="InterPro" id="IPR015683">
    <property type="entry name" value="Ionotropic_Glu_rcpt"/>
</dbReference>
<feature type="domain" description="Ionotropic glutamate receptor C-terminal" evidence="16">
    <location>
        <begin position="533"/>
        <end position="873"/>
    </location>
</feature>
<keyword evidence="3 13" id="KW-0813">Transport</keyword>
<comment type="similarity">
    <text evidence="2 13">Belongs to the glutamate-gated ion channel (TC 1.A.10.1) family.</text>
</comment>
<keyword evidence="5" id="KW-0732">Signal</keyword>
<proteinExistence type="inferred from homology"/>
<evidence type="ECO:0000256" key="4">
    <source>
        <dbReference type="ARBA" id="ARBA00022692"/>
    </source>
</evidence>
<keyword evidence="7 13" id="KW-0406">Ion transport</keyword>
<dbReference type="CDD" id="cd13686">
    <property type="entry name" value="GluR_Plant"/>
    <property type="match status" value="1"/>
</dbReference>
<dbReference type="InterPro" id="IPR028082">
    <property type="entry name" value="Peripla_BP_I"/>
</dbReference>
<dbReference type="Pfam" id="PF00060">
    <property type="entry name" value="Lig_chan"/>
    <property type="match status" value="1"/>
</dbReference>
<evidence type="ECO:0000256" key="12">
    <source>
        <dbReference type="ARBA" id="ARBA00023303"/>
    </source>
</evidence>
<comment type="caution">
    <text evidence="17">The sequence shown here is derived from an EMBL/GenBank/DDBJ whole genome shotgun (WGS) entry which is preliminary data.</text>
</comment>
<feature type="transmembrane region" description="Helical" evidence="14">
    <location>
        <begin position="894"/>
        <end position="914"/>
    </location>
</feature>
<keyword evidence="9 13" id="KW-0675">Receptor</keyword>
<dbReference type="Proteomes" id="UP001237642">
    <property type="component" value="Unassembled WGS sequence"/>
</dbReference>
<keyword evidence="18" id="KW-1185">Reference proteome</keyword>
<evidence type="ECO:0000256" key="11">
    <source>
        <dbReference type="ARBA" id="ARBA00023286"/>
    </source>
</evidence>
<keyword evidence="10" id="KW-0325">Glycoprotein</keyword>
<evidence type="ECO:0000256" key="9">
    <source>
        <dbReference type="ARBA" id="ARBA00023170"/>
    </source>
</evidence>
<comment type="function">
    <text evidence="13">Glutamate-gated receptor that probably acts as non-selective cation channel.</text>
</comment>
<evidence type="ECO:0000313" key="17">
    <source>
        <dbReference type="EMBL" id="KAK1405105.1"/>
    </source>
</evidence>
<dbReference type="InterPro" id="IPR001828">
    <property type="entry name" value="ANF_lig-bd_rcpt"/>
</dbReference>
<dbReference type="FunFam" id="1.10.287.70:FF:000172">
    <property type="entry name" value="Glutamate receptor"/>
    <property type="match status" value="1"/>
</dbReference>
<gene>
    <name evidence="17" type="ORF">POM88_004710</name>
</gene>
<dbReference type="AlphaFoldDB" id="A0AAD8N7Z1"/>
<dbReference type="Gene3D" id="3.40.190.10">
    <property type="entry name" value="Periplasmic binding protein-like II"/>
    <property type="match status" value="1"/>
</dbReference>
<evidence type="ECO:0000256" key="5">
    <source>
        <dbReference type="ARBA" id="ARBA00022729"/>
    </source>
</evidence>
<evidence type="ECO:0000256" key="3">
    <source>
        <dbReference type="ARBA" id="ARBA00022448"/>
    </source>
</evidence>
<sequence>MERCPFLVQASISNQDAQMKAVAAIVQSWDWHRVNIIYEDDTDLAFGRVIPNLLESLQEVGAEISHLVPLPSLIASSLSTELLRLERDQYRVFVVHTSLKLATHLFQKAQEMKMMEKDYVWIQATSTQVVIGAVIDNTSRAGMEANVSLQMALDDISKQTNQSFVLRVINSQGEPAKAALAAIRLIDSEKVQVILGPHTWHEASRVVEISNQGQIPTFSLADSNPMWATERWPFLVQASTSNQDAQMKAVAAIVQSWDWRRVTLIYEEDTDSTFGRVIPNLLESLQDVGAEIRHLVPLPPYATSLSEQLIRLKRDQCRVFVVHTTLKLATHLFQEAEQMQMIEKDYVWITTNTISDLLYSVNISTIFSMQGVIGVKRHFPEITSQFVEFKKRFRLKFSVEYPEEENNEPGIFAVEAYDTMWVVATTLAKMNNQITNRSQLFFEKLSLMDFSGITGRVHAIDRKYESSHIFGVVNVIGKSYRELGIWTEKLGFSKHTVNRALYNSSMKNLGQVFWPGESMHAPKGWSVPSSTDSLKIGVPAESMFKQFVDVEYDPQTDNFSCKGYAIDIFNEVRARLPYYLSYEFIPYHGTYDSLVEKIYLKKFDAVVGDVSVVADRCKHADFTRTYSNSALAMLVPVQSKMPHKAWLFLKPFTKAMWLLILAITIYNGFVIWLIERKHSPRLRGSATDQAGIMIWLSFTTLFSLNGGKLHSNLSRISIVVWLFVALVITQSYTASLTSMLTVKKLEPTVSDIETLKTRNAKIGYGKGAFVAKYLEEVLGFKSYNLKNFSSPQEYAQALKTGEIAAGFLNGSYLKLFLAKYCKSFVVAGPTYKVGGFGFSFSRGSPMVTDVNKALLEIFESGKLRELEDKMIGSERCVEEDSSNDDEISLSLNSFWILFALTGGTTTCALTIYALDGLRRRAIKFTHNISNMVTMILKHWRHQRRRLSTKVSDAEIPEDPYTASNLDSISVIGSKPQT</sequence>
<dbReference type="InterPro" id="IPR017103">
    <property type="entry name" value="Iontropic_Glu_rcpt_pln"/>
</dbReference>
<protein>
    <recommendedName>
        <fullName evidence="13">Glutamate receptor</fullName>
    </recommendedName>
</protein>
<feature type="transmembrane region" description="Helical" evidence="14">
    <location>
        <begin position="655"/>
        <end position="674"/>
    </location>
</feature>
<keyword evidence="4 14" id="KW-0812">Transmembrane</keyword>
<dbReference type="InterPro" id="IPR001638">
    <property type="entry name" value="Solute-binding_3/MltF_N"/>
</dbReference>
<dbReference type="GO" id="GO:0016020">
    <property type="term" value="C:membrane"/>
    <property type="evidence" value="ECO:0007669"/>
    <property type="project" value="UniProtKB-SubCell"/>
</dbReference>
<evidence type="ECO:0000256" key="13">
    <source>
        <dbReference type="PIRNR" id="PIRNR037090"/>
    </source>
</evidence>
<keyword evidence="8 13" id="KW-0472">Membrane</keyword>
<feature type="transmembrane region" description="Helical" evidence="14">
    <location>
        <begin position="716"/>
        <end position="734"/>
    </location>
</feature>
<reference evidence="17" key="2">
    <citation type="submission" date="2023-05" db="EMBL/GenBank/DDBJ databases">
        <authorList>
            <person name="Schelkunov M.I."/>
        </authorList>
    </citation>
    <scope>NUCLEOTIDE SEQUENCE</scope>
    <source>
        <strain evidence="17">Hsosn_3</strain>
        <tissue evidence="17">Leaf</tissue>
    </source>
</reference>
<evidence type="ECO:0000256" key="10">
    <source>
        <dbReference type="ARBA" id="ARBA00023180"/>
    </source>
</evidence>
<accession>A0AAD8N7Z1</accession>
<organism evidence="17 18">
    <name type="scientific">Heracleum sosnowskyi</name>
    <dbReference type="NCBI Taxonomy" id="360622"/>
    <lineage>
        <taxon>Eukaryota</taxon>
        <taxon>Viridiplantae</taxon>
        <taxon>Streptophyta</taxon>
        <taxon>Embryophyta</taxon>
        <taxon>Tracheophyta</taxon>
        <taxon>Spermatophyta</taxon>
        <taxon>Magnoliopsida</taxon>
        <taxon>eudicotyledons</taxon>
        <taxon>Gunneridae</taxon>
        <taxon>Pentapetalae</taxon>
        <taxon>asterids</taxon>
        <taxon>campanulids</taxon>
        <taxon>Apiales</taxon>
        <taxon>Apiaceae</taxon>
        <taxon>Apioideae</taxon>
        <taxon>apioid superclade</taxon>
        <taxon>Tordylieae</taxon>
        <taxon>Tordyliinae</taxon>
        <taxon>Heracleum</taxon>
    </lineage>
</organism>
<dbReference type="SUPFAM" id="SSF53822">
    <property type="entry name" value="Periplasmic binding protein-like I"/>
    <property type="match status" value="2"/>
</dbReference>
<dbReference type="SUPFAM" id="SSF53850">
    <property type="entry name" value="Periplasmic binding protein-like II"/>
    <property type="match status" value="1"/>
</dbReference>
<keyword evidence="11 13" id="KW-1071">Ligand-gated ion channel</keyword>
<dbReference type="FunFam" id="3.40.50.2300:FF:000188">
    <property type="entry name" value="Glutamate receptor"/>
    <property type="match status" value="1"/>
</dbReference>
<dbReference type="PANTHER" id="PTHR34836:SF9">
    <property type="entry name" value="RECEPTOR LIGAND BINDING REGION DOMAIN-CONTAINING PROTEIN"/>
    <property type="match status" value="1"/>
</dbReference>
<dbReference type="EMBL" id="JAUIZM010000001">
    <property type="protein sequence ID" value="KAK1405105.1"/>
    <property type="molecule type" value="Genomic_DNA"/>
</dbReference>
<dbReference type="SMART" id="SM00062">
    <property type="entry name" value="PBPb"/>
    <property type="match status" value="1"/>
</dbReference>
<dbReference type="InterPro" id="IPR001320">
    <property type="entry name" value="Iontro_rcpt_C"/>
</dbReference>
<dbReference type="SMART" id="SM00079">
    <property type="entry name" value="PBPe"/>
    <property type="match status" value="1"/>
</dbReference>
<dbReference type="PANTHER" id="PTHR34836">
    <property type="entry name" value="OS06G0188250 PROTEIN"/>
    <property type="match status" value="1"/>
</dbReference>
<keyword evidence="12 13" id="KW-0407">Ion channel</keyword>
<evidence type="ECO:0000256" key="6">
    <source>
        <dbReference type="ARBA" id="ARBA00022989"/>
    </source>
</evidence>
<evidence type="ECO:0000259" key="16">
    <source>
        <dbReference type="SMART" id="SM00079"/>
    </source>
</evidence>
<dbReference type="InterPro" id="IPR044440">
    <property type="entry name" value="GABAb_receptor_plant_PBP1"/>
</dbReference>